<evidence type="ECO:0000259" key="8">
    <source>
        <dbReference type="Pfam" id="PF01694"/>
    </source>
</evidence>
<feature type="transmembrane region" description="Helical" evidence="7">
    <location>
        <begin position="51"/>
        <end position="72"/>
    </location>
</feature>
<dbReference type="GO" id="GO:0004252">
    <property type="term" value="F:serine-type endopeptidase activity"/>
    <property type="evidence" value="ECO:0007669"/>
    <property type="project" value="InterPro"/>
</dbReference>
<evidence type="ECO:0000256" key="2">
    <source>
        <dbReference type="ARBA" id="ARBA00009045"/>
    </source>
</evidence>
<feature type="transmembrane region" description="Helical" evidence="7">
    <location>
        <begin position="12"/>
        <end position="39"/>
    </location>
</feature>
<evidence type="ECO:0000256" key="7">
    <source>
        <dbReference type="SAM" id="Phobius"/>
    </source>
</evidence>
<feature type="domain" description="Peptidase S54 rhomboid" evidence="8">
    <location>
        <begin position="45"/>
        <end position="104"/>
    </location>
</feature>
<name>A0A3D9L5Y7_MARFU</name>
<comment type="subcellular location">
    <subcellularLocation>
        <location evidence="1">Membrane</location>
        <topology evidence="1">Multi-pass membrane protein</topology>
    </subcellularLocation>
</comment>
<keyword evidence="4" id="KW-0378">Hydrolase</keyword>
<keyword evidence="3 7" id="KW-0812">Transmembrane</keyword>
<comment type="caution">
    <text evidence="9">The sequence shown here is derived from an EMBL/GenBank/DDBJ whole genome shotgun (WGS) entry which is preliminary data.</text>
</comment>
<accession>A0A3D9L5Y7</accession>
<dbReference type="RefSeq" id="WP_115866798.1">
    <property type="nucleotide sequence ID" value="NZ_QREG01000003.1"/>
</dbReference>
<dbReference type="AlphaFoldDB" id="A0A3D9L5Y7"/>
<dbReference type="SUPFAM" id="SSF144091">
    <property type="entry name" value="Rhomboid-like"/>
    <property type="match status" value="1"/>
</dbReference>
<evidence type="ECO:0000256" key="1">
    <source>
        <dbReference type="ARBA" id="ARBA00004141"/>
    </source>
</evidence>
<evidence type="ECO:0000313" key="9">
    <source>
        <dbReference type="EMBL" id="REE01504.1"/>
    </source>
</evidence>
<protein>
    <submittedName>
        <fullName evidence="9">Rhomboid family protein</fullName>
    </submittedName>
</protein>
<dbReference type="OrthoDB" id="9807874at2"/>
<evidence type="ECO:0000256" key="5">
    <source>
        <dbReference type="ARBA" id="ARBA00022989"/>
    </source>
</evidence>
<organism evidence="9 10">
    <name type="scientific">Marinoscillum furvescens DSM 4134</name>
    <dbReference type="NCBI Taxonomy" id="1122208"/>
    <lineage>
        <taxon>Bacteria</taxon>
        <taxon>Pseudomonadati</taxon>
        <taxon>Bacteroidota</taxon>
        <taxon>Cytophagia</taxon>
        <taxon>Cytophagales</taxon>
        <taxon>Reichenbachiellaceae</taxon>
        <taxon>Marinoscillum</taxon>
    </lineage>
</organism>
<evidence type="ECO:0000256" key="6">
    <source>
        <dbReference type="ARBA" id="ARBA00023136"/>
    </source>
</evidence>
<dbReference type="InterPro" id="IPR022764">
    <property type="entry name" value="Peptidase_S54_rhomboid_dom"/>
</dbReference>
<feature type="transmembrane region" description="Helical" evidence="7">
    <location>
        <begin position="204"/>
        <end position="225"/>
    </location>
</feature>
<feature type="transmembrane region" description="Helical" evidence="7">
    <location>
        <begin position="237"/>
        <end position="256"/>
    </location>
</feature>
<dbReference type="PANTHER" id="PTHR43731:SF14">
    <property type="entry name" value="PRESENILIN-ASSOCIATED RHOMBOID-LIKE PROTEIN, MITOCHONDRIAL"/>
    <property type="match status" value="1"/>
</dbReference>
<keyword evidence="6 7" id="KW-0472">Membrane</keyword>
<keyword evidence="10" id="KW-1185">Reference proteome</keyword>
<gene>
    <name evidence="9" type="ORF">C7460_10320</name>
</gene>
<proteinExistence type="inferred from homology"/>
<evidence type="ECO:0000256" key="3">
    <source>
        <dbReference type="ARBA" id="ARBA00022692"/>
    </source>
</evidence>
<dbReference type="EMBL" id="QREG01000003">
    <property type="protein sequence ID" value="REE01504.1"/>
    <property type="molecule type" value="Genomic_DNA"/>
</dbReference>
<reference evidence="9 10" key="1">
    <citation type="submission" date="2018-07" db="EMBL/GenBank/DDBJ databases">
        <title>Genomic Encyclopedia of Type Strains, Phase IV (KMG-IV): sequencing the most valuable type-strain genomes for metagenomic binning, comparative biology and taxonomic classification.</title>
        <authorList>
            <person name="Goeker M."/>
        </authorList>
    </citation>
    <scope>NUCLEOTIDE SEQUENCE [LARGE SCALE GENOMIC DNA]</scope>
    <source>
        <strain evidence="9 10">DSM 4134</strain>
    </source>
</reference>
<feature type="domain" description="Peptidase S54 rhomboid" evidence="8">
    <location>
        <begin position="165"/>
        <end position="253"/>
    </location>
</feature>
<comment type="similarity">
    <text evidence="2">Belongs to the peptidase S54 family.</text>
</comment>
<dbReference type="InterPro" id="IPR050925">
    <property type="entry name" value="Rhomboid_protease_S54"/>
</dbReference>
<dbReference type="Proteomes" id="UP000256779">
    <property type="component" value="Unassembled WGS sequence"/>
</dbReference>
<evidence type="ECO:0000313" key="10">
    <source>
        <dbReference type="Proteomes" id="UP000256779"/>
    </source>
</evidence>
<sequence>MMRLTPMVKNILIANVGIFFIQAILSLPLSDIFGLRVIFGDEFAPYQFVTYMWIHGSFGHILGNMFAVFIFGPMLEHVWGSKRFLTFYLICGIGAGVLYGAIDFAETLDLKNDTEAYLQDPNPEDFEIFIMEHKLPGMNVGGLAGLADEFHENANNAAYINETKSVVMTIYDRLTNIPMVGASGAVFGILMAFGMLFPNTQLMLLFPPIPIKAKYLVLFYGLYELYAEFSRMPGDNIAHLAHLGGMLIAFILLKIWQKNDRRFY</sequence>
<dbReference type="Gene3D" id="1.20.1540.10">
    <property type="entry name" value="Rhomboid-like"/>
    <property type="match status" value="1"/>
</dbReference>
<dbReference type="GO" id="GO:0016020">
    <property type="term" value="C:membrane"/>
    <property type="evidence" value="ECO:0007669"/>
    <property type="project" value="UniProtKB-SubCell"/>
</dbReference>
<feature type="transmembrane region" description="Helical" evidence="7">
    <location>
        <begin position="84"/>
        <end position="102"/>
    </location>
</feature>
<dbReference type="PANTHER" id="PTHR43731">
    <property type="entry name" value="RHOMBOID PROTEASE"/>
    <property type="match status" value="1"/>
</dbReference>
<dbReference type="InterPro" id="IPR035952">
    <property type="entry name" value="Rhomboid-like_sf"/>
</dbReference>
<feature type="transmembrane region" description="Helical" evidence="7">
    <location>
        <begin position="177"/>
        <end position="197"/>
    </location>
</feature>
<dbReference type="Pfam" id="PF01694">
    <property type="entry name" value="Rhomboid"/>
    <property type="match status" value="2"/>
</dbReference>
<keyword evidence="5 7" id="KW-1133">Transmembrane helix</keyword>
<evidence type="ECO:0000256" key="4">
    <source>
        <dbReference type="ARBA" id="ARBA00022801"/>
    </source>
</evidence>